<evidence type="ECO:0000313" key="1">
    <source>
        <dbReference type="EMBL" id="MBO4210050.1"/>
    </source>
</evidence>
<protein>
    <recommendedName>
        <fullName evidence="3">DUF4157 domain-containing protein</fullName>
    </recommendedName>
</protein>
<sequence>MRPSLRSTATWLNGTTLAGLALARLARATDRRRLPGGVLVVGGYRLPWPRQDCLTVGSVILSRRPADWLLHPGRADLLAHEVRHIGQYALLGPLFWPAYWLACAWSYALTGSYGCRNVFECRAGLAAGGYPVDAPLRPWLARVRSSVASRPSRRPGGTRSPR</sequence>
<dbReference type="Proteomes" id="UP000823521">
    <property type="component" value="Unassembled WGS sequence"/>
</dbReference>
<reference evidence="1 2" key="1">
    <citation type="submission" date="2019-12" db="EMBL/GenBank/DDBJ databases">
        <title>Whole genome sequencing of endophytic Actinobacterium Micromonospora sp. MPMI6T.</title>
        <authorList>
            <person name="Evv R."/>
            <person name="Podile A.R."/>
        </authorList>
    </citation>
    <scope>NUCLEOTIDE SEQUENCE [LARGE SCALE GENOMIC DNA]</scope>
    <source>
        <strain evidence="1 2">MPMI6</strain>
    </source>
</reference>
<dbReference type="EMBL" id="WVUH01000396">
    <property type="protein sequence ID" value="MBO4210050.1"/>
    <property type="molecule type" value="Genomic_DNA"/>
</dbReference>
<proteinExistence type="predicted"/>
<accession>A0ABS3VZV2</accession>
<name>A0ABS3VZV2_MICEH</name>
<organism evidence="1 2">
    <name type="scientific">Micromonospora echinofusca</name>
    <dbReference type="NCBI Taxonomy" id="47858"/>
    <lineage>
        <taxon>Bacteria</taxon>
        <taxon>Bacillati</taxon>
        <taxon>Actinomycetota</taxon>
        <taxon>Actinomycetes</taxon>
        <taxon>Micromonosporales</taxon>
        <taxon>Micromonosporaceae</taxon>
        <taxon>Micromonospora</taxon>
    </lineage>
</organism>
<evidence type="ECO:0008006" key="3">
    <source>
        <dbReference type="Google" id="ProtNLM"/>
    </source>
</evidence>
<dbReference type="RefSeq" id="WP_208817160.1">
    <property type="nucleotide sequence ID" value="NZ_WVUH01000396.1"/>
</dbReference>
<gene>
    <name evidence="1" type="ORF">GSF22_29255</name>
</gene>
<comment type="caution">
    <text evidence="1">The sequence shown here is derived from an EMBL/GenBank/DDBJ whole genome shotgun (WGS) entry which is preliminary data.</text>
</comment>
<evidence type="ECO:0000313" key="2">
    <source>
        <dbReference type="Proteomes" id="UP000823521"/>
    </source>
</evidence>
<keyword evidence="2" id="KW-1185">Reference proteome</keyword>